<sequence length="119" mass="12955">MGCACSTDDPYQNELVKSELTLENPGAKDCRVSRKSLIHKESVILGKGMTNAHLAVAMLQANKAAAMITTGSPFTNELEYEIAQKIIRKAKNEGCTVSIVNACLYIDYKFVGMLPPEMA</sequence>
<dbReference type="WBParaSite" id="MBELARI_LOCUS7441">
    <property type="protein sequence ID" value="MBELARI_LOCUS7441"/>
    <property type="gene ID" value="MBELARI_LOCUS7441"/>
</dbReference>
<organism evidence="1 2">
    <name type="scientific">Mesorhabditis belari</name>
    <dbReference type="NCBI Taxonomy" id="2138241"/>
    <lineage>
        <taxon>Eukaryota</taxon>
        <taxon>Metazoa</taxon>
        <taxon>Ecdysozoa</taxon>
        <taxon>Nematoda</taxon>
        <taxon>Chromadorea</taxon>
        <taxon>Rhabditida</taxon>
        <taxon>Rhabditina</taxon>
        <taxon>Rhabditomorpha</taxon>
        <taxon>Rhabditoidea</taxon>
        <taxon>Rhabditidae</taxon>
        <taxon>Mesorhabditinae</taxon>
        <taxon>Mesorhabditis</taxon>
    </lineage>
</organism>
<proteinExistence type="predicted"/>
<name>A0AAF3FMX1_9BILA</name>
<protein>
    <submittedName>
        <fullName evidence="2">Uncharacterized protein</fullName>
    </submittedName>
</protein>
<evidence type="ECO:0000313" key="1">
    <source>
        <dbReference type="Proteomes" id="UP000887575"/>
    </source>
</evidence>
<keyword evidence="1" id="KW-1185">Reference proteome</keyword>
<reference evidence="2" key="1">
    <citation type="submission" date="2024-02" db="UniProtKB">
        <authorList>
            <consortium name="WormBaseParasite"/>
        </authorList>
    </citation>
    <scope>IDENTIFICATION</scope>
</reference>
<accession>A0AAF3FMX1</accession>
<evidence type="ECO:0000313" key="2">
    <source>
        <dbReference type="WBParaSite" id="MBELARI_LOCUS7441"/>
    </source>
</evidence>
<dbReference type="AlphaFoldDB" id="A0AAF3FMX1"/>
<dbReference type="Proteomes" id="UP000887575">
    <property type="component" value="Unassembled WGS sequence"/>
</dbReference>